<name>E6QN49_9ZZZZ</name>
<feature type="region of interest" description="Disordered" evidence="1">
    <location>
        <begin position="1"/>
        <end position="266"/>
    </location>
</feature>
<evidence type="ECO:0000256" key="1">
    <source>
        <dbReference type="SAM" id="MobiDB-lite"/>
    </source>
</evidence>
<accession>E6QN49</accession>
<sequence length="266" mass="27873">MSRRSKPESSRSRPAMSRSRELFPAPDGPKKTVSGASRWQASSMRNGPRWALRSSSSMVVLTGARVEGDEGDEAKREQQTRGAVGGGVVKVLDLVEKDDGESAGGAGDVSAKHEDYAELAEGVEKTEQGGGEDGAAGERQQKGAGDADGTSGKQARRVEQCGINGGKARDQRLYGEGKAVKNRADDQSREGKSEGMAEQGSHHPAGSGARAEQDEQIVPEDGWRQNQRQGGKGLSKAAQAGAAERDPGSKGNGQEKQNGRGDGGEF</sequence>
<feature type="compositionally biased region" description="Basic and acidic residues" evidence="1">
    <location>
        <begin position="110"/>
        <end position="127"/>
    </location>
</feature>
<organism evidence="2">
    <name type="scientific">mine drainage metagenome</name>
    <dbReference type="NCBI Taxonomy" id="410659"/>
    <lineage>
        <taxon>unclassified sequences</taxon>
        <taxon>metagenomes</taxon>
        <taxon>ecological metagenomes</taxon>
    </lineage>
</organism>
<feature type="compositionally biased region" description="Basic and acidic residues" evidence="1">
    <location>
        <begin position="167"/>
        <end position="195"/>
    </location>
</feature>
<gene>
    <name evidence="2" type="ORF">CARN6_2158</name>
</gene>
<proteinExistence type="predicted"/>
<protein>
    <submittedName>
        <fullName evidence="2">Uncharacterized protein</fullName>
    </submittedName>
</protein>
<dbReference type="AlphaFoldDB" id="E6QN49"/>
<dbReference type="EMBL" id="CABQ01000247">
    <property type="protein sequence ID" value="CBI08670.1"/>
    <property type="molecule type" value="Genomic_DNA"/>
</dbReference>
<comment type="caution">
    <text evidence="2">The sequence shown here is derived from an EMBL/GenBank/DDBJ whole genome shotgun (WGS) entry which is preliminary data.</text>
</comment>
<evidence type="ECO:0000313" key="2">
    <source>
        <dbReference type="EMBL" id="CBI08670.1"/>
    </source>
</evidence>
<feature type="compositionally biased region" description="Basic and acidic residues" evidence="1">
    <location>
        <begin position="257"/>
        <end position="266"/>
    </location>
</feature>
<reference evidence="2" key="1">
    <citation type="submission" date="2009-10" db="EMBL/GenBank/DDBJ databases">
        <title>Diversity of trophic interactions inside an arsenic-rich microbial ecosystem.</title>
        <authorList>
            <person name="Bertin P.N."/>
            <person name="Heinrich-Salmeron A."/>
            <person name="Pelletier E."/>
            <person name="Goulhen-Chollet F."/>
            <person name="Arsene-Ploetze F."/>
            <person name="Gallien S."/>
            <person name="Calteau A."/>
            <person name="Vallenet D."/>
            <person name="Casiot C."/>
            <person name="Chane-Woon-Ming B."/>
            <person name="Giloteaux L."/>
            <person name="Barakat M."/>
            <person name="Bonnefoy V."/>
            <person name="Bruneel O."/>
            <person name="Chandler M."/>
            <person name="Cleiss J."/>
            <person name="Duran R."/>
            <person name="Elbaz-Poulichet F."/>
            <person name="Fonknechten N."/>
            <person name="Lauga B."/>
            <person name="Mornico D."/>
            <person name="Ortet P."/>
            <person name="Schaeffer C."/>
            <person name="Siguier P."/>
            <person name="Alexander Thil Smith A."/>
            <person name="Van Dorsselaer A."/>
            <person name="Weissenbach J."/>
            <person name="Medigue C."/>
            <person name="Le Paslier D."/>
        </authorList>
    </citation>
    <scope>NUCLEOTIDE SEQUENCE</scope>
</reference>
<feature type="compositionally biased region" description="Basic and acidic residues" evidence="1">
    <location>
        <begin position="1"/>
        <end position="11"/>
    </location>
</feature>
<feature type="compositionally biased region" description="Polar residues" evidence="1">
    <location>
        <begin position="34"/>
        <end position="45"/>
    </location>
</feature>